<proteinExistence type="predicted"/>
<dbReference type="GO" id="GO:0005886">
    <property type="term" value="C:plasma membrane"/>
    <property type="evidence" value="ECO:0007669"/>
    <property type="project" value="UniProtKB-SubCell"/>
</dbReference>
<feature type="compositionally biased region" description="Basic residues" evidence="7">
    <location>
        <begin position="57"/>
        <end position="70"/>
    </location>
</feature>
<name>A0A5B8U0Y5_9ACTN</name>
<evidence type="ECO:0000256" key="6">
    <source>
        <dbReference type="ARBA" id="ARBA00023136"/>
    </source>
</evidence>
<keyword evidence="6" id="KW-0472">Membrane</keyword>
<keyword evidence="4" id="KW-0378">Hydrolase</keyword>
<dbReference type="Pfam" id="PF01569">
    <property type="entry name" value="PAP2"/>
    <property type="match status" value="1"/>
</dbReference>
<protein>
    <submittedName>
        <fullName evidence="9">Phosphatase PAP2 family protein</fullName>
    </submittedName>
</protein>
<dbReference type="AlphaFoldDB" id="A0A5B8U0Y5"/>
<dbReference type="EMBL" id="CP042430">
    <property type="protein sequence ID" value="QEC46651.1"/>
    <property type="molecule type" value="Genomic_DNA"/>
</dbReference>
<evidence type="ECO:0000256" key="4">
    <source>
        <dbReference type="ARBA" id="ARBA00022801"/>
    </source>
</evidence>
<keyword evidence="2" id="KW-1003">Cell membrane</keyword>
<evidence type="ECO:0000256" key="2">
    <source>
        <dbReference type="ARBA" id="ARBA00022475"/>
    </source>
</evidence>
<dbReference type="GO" id="GO:0016787">
    <property type="term" value="F:hydrolase activity"/>
    <property type="evidence" value="ECO:0007669"/>
    <property type="project" value="UniProtKB-KW"/>
</dbReference>
<dbReference type="Gene3D" id="1.20.144.10">
    <property type="entry name" value="Phosphatidic acid phosphatase type 2/haloperoxidase"/>
    <property type="match status" value="1"/>
</dbReference>
<feature type="domain" description="Phosphatidic acid phosphatase type 2/haloperoxidase" evidence="8">
    <location>
        <begin position="101"/>
        <end position="205"/>
    </location>
</feature>
<feature type="compositionally biased region" description="Low complexity" evidence="7">
    <location>
        <begin position="18"/>
        <end position="39"/>
    </location>
</feature>
<keyword evidence="3" id="KW-0812">Transmembrane</keyword>
<evidence type="ECO:0000256" key="5">
    <source>
        <dbReference type="ARBA" id="ARBA00022989"/>
    </source>
</evidence>
<reference evidence="9 10" key="1">
    <citation type="journal article" date="2018" name="J. Microbiol.">
        <title>Baekduia soli gen. nov., sp. nov., a novel bacterium isolated from the soil of Baekdu Mountain and proposal of a novel family name, Baekduiaceae fam. nov.</title>
        <authorList>
            <person name="An D.S."/>
            <person name="Siddiqi M.Z."/>
            <person name="Kim K.H."/>
            <person name="Yu H.S."/>
            <person name="Im W.T."/>
        </authorList>
    </citation>
    <scope>NUCLEOTIDE SEQUENCE [LARGE SCALE GENOMIC DNA]</scope>
    <source>
        <strain evidence="9 10">BR7-21</strain>
    </source>
</reference>
<dbReference type="InterPro" id="IPR000326">
    <property type="entry name" value="PAP2/HPO"/>
</dbReference>
<comment type="subcellular location">
    <subcellularLocation>
        <location evidence="1">Cell membrane</location>
        <topology evidence="1">Multi-pass membrane protein</topology>
    </subcellularLocation>
</comment>
<dbReference type="SMART" id="SM00014">
    <property type="entry name" value="acidPPc"/>
    <property type="match status" value="1"/>
</dbReference>
<dbReference type="SUPFAM" id="SSF48317">
    <property type="entry name" value="Acid phosphatase/Vanadium-dependent haloperoxidase"/>
    <property type="match status" value="1"/>
</dbReference>
<dbReference type="Proteomes" id="UP000321805">
    <property type="component" value="Chromosome"/>
</dbReference>
<dbReference type="KEGG" id="bsol:FSW04_03005"/>
<accession>A0A5B8U0Y5</accession>
<organism evidence="9 10">
    <name type="scientific">Baekduia soli</name>
    <dbReference type="NCBI Taxonomy" id="496014"/>
    <lineage>
        <taxon>Bacteria</taxon>
        <taxon>Bacillati</taxon>
        <taxon>Actinomycetota</taxon>
        <taxon>Thermoleophilia</taxon>
        <taxon>Solirubrobacterales</taxon>
        <taxon>Baekduiaceae</taxon>
        <taxon>Baekduia</taxon>
    </lineage>
</organism>
<keyword evidence="10" id="KW-1185">Reference proteome</keyword>
<evidence type="ECO:0000256" key="3">
    <source>
        <dbReference type="ARBA" id="ARBA00022692"/>
    </source>
</evidence>
<dbReference type="InterPro" id="IPR036938">
    <property type="entry name" value="PAP2/HPO_sf"/>
</dbReference>
<dbReference type="PANTHER" id="PTHR14969">
    <property type="entry name" value="SPHINGOSINE-1-PHOSPHATE PHOSPHOHYDROLASE"/>
    <property type="match status" value="1"/>
</dbReference>
<feature type="region of interest" description="Disordered" evidence="7">
    <location>
        <begin position="17"/>
        <end position="73"/>
    </location>
</feature>
<dbReference type="PANTHER" id="PTHR14969:SF62">
    <property type="entry name" value="DECAPRENYLPHOSPHORYL-5-PHOSPHORIBOSE PHOSPHATASE RV3807C-RELATED"/>
    <property type="match status" value="1"/>
</dbReference>
<evidence type="ECO:0000313" key="9">
    <source>
        <dbReference type="EMBL" id="QEC46651.1"/>
    </source>
</evidence>
<gene>
    <name evidence="9" type="ORF">FSW04_03005</name>
</gene>
<dbReference type="CDD" id="cd01610">
    <property type="entry name" value="PAP2_like"/>
    <property type="match status" value="1"/>
</dbReference>
<evidence type="ECO:0000256" key="7">
    <source>
        <dbReference type="SAM" id="MobiDB-lite"/>
    </source>
</evidence>
<dbReference type="OrthoDB" id="4333485at2"/>
<keyword evidence="5" id="KW-1133">Transmembrane helix</keyword>
<evidence type="ECO:0000259" key="8">
    <source>
        <dbReference type="SMART" id="SM00014"/>
    </source>
</evidence>
<evidence type="ECO:0000256" key="1">
    <source>
        <dbReference type="ARBA" id="ARBA00004651"/>
    </source>
</evidence>
<sequence>MLRKSLIDGHRVHESFVLGRRPPARPRAAGSPRRPLPLRVDVRRHLQPPGPRDPARRAHPRSRPPGRARGHGLLEHGRARGAVARGGAAGAVLDAPRRDRWRRAIAGVAVTQVVNSAIKLLARRDRPALDGLPHLIATPTQLSFPSAHASSSFAAARAYSPLVGSRVVYPVAAAMAASRVYLGVHYPSDILAGALLGTFIGDRAR</sequence>
<evidence type="ECO:0000313" key="10">
    <source>
        <dbReference type="Proteomes" id="UP000321805"/>
    </source>
</evidence>